<reference evidence="5 6" key="1">
    <citation type="submission" date="2010-12" db="EMBL/GenBank/DDBJ databases">
        <title>Whole genome sequence of Anaerolinea thermophila UNI-1.</title>
        <authorList>
            <person name="Narita-Yamada S."/>
            <person name="Kishi E."/>
            <person name="Watanabe Y."/>
            <person name="Takasaki K."/>
            <person name="Ankai A."/>
            <person name="Oguchi A."/>
            <person name="Fukui S."/>
            <person name="Takahashi M."/>
            <person name="Yashiro I."/>
            <person name="Hosoyama A."/>
            <person name="Sekiguchi Y."/>
            <person name="Hanada S."/>
            <person name="Fujita N."/>
        </authorList>
    </citation>
    <scope>NUCLEOTIDE SEQUENCE [LARGE SCALE GENOMIC DNA]</scope>
    <source>
        <strain evidence="6">DSM 14523 / JCM 11388 / NBRC 100420 / UNI-1</strain>
    </source>
</reference>
<dbReference type="STRING" id="926569.ANT_20340"/>
<evidence type="ECO:0000256" key="4">
    <source>
        <dbReference type="SAM" id="Phobius"/>
    </source>
</evidence>
<keyword evidence="3 5" id="KW-0808">Transferase</keyword>
<dbReference type="PANTHER" id="PTHR43630">
    <property type="entry name" value="POLY-BETA-1,6-N-ACETYL-D-GLUCOSAMINE SYNTHASE"/>
    <property type="match status" value="1"/>
</dbReference>
<keyword evidence="4" id="KW-0812">Transmembrane</keyword>
<dbReference type="InParanoid" id="E8MXH9"/>
<evidence type="ECO:0000313" key="6">
    <source>
        <dbReference type="Proteomes" id="UP000008922"/>
    </source>
</evidence>
<keyword evidence="6" id="KW-1185">Reference proteome</keyword>
<dbReference type="PANTHER" id="PTHR43630:SF1">
    <property type="entry name" value="POLY-BETA-1,6-N-ACETYL-D-GLUCOSAMINE SYNTHASE"/>
    <property type="match status" value="1"/>
</dbReference>
<accession>E8MXH9</accession>
<dbReference type="Pfam" id="PF13641">
    <property type="entry name" value="Glyco_tranf_2_3"/>
    <property type="match status" value="1"/>
</dbReference>
<keyword evidence="4" id="KW-0472">Membrane</keyword>
<evidence type="ECO:0000313" key="5">
    <source>
        <dbReference type="EMBL" id="BAJ64060.1"/>
    </source>
</evidence>
<dbReference type="AlphaFoldDB" id="E8MXH9"/>
<evidence type="ECO:0000256" key="1">
    <source>
        <dbReference type="ARBA" id="ARBA00006739"/>
    </source>
</evidence>
<organism evidence="5 6">
    <name type="scientific">Anaerolinea thermophila (strain DSM 14523 / JCM 11388 / NBRC 100420 / UNI-1)</name>
    <dbReference type="NCBI Taxonomy" id="926569"/>
    <lineage>
        <taxon>Bacteria</taxon>
        <taxon>Bacillati</taxon>
        <taxon>Chloroflexota</taxon>
        <taxon>Anaerolineae</taxon>
        <taxon>Anaerolineales</taxon>
        <taxon>Anaerolineaceae</taxon>
        <taxon>Anaerolinea</taxon>
    </lineage>
</organism>
<comment type="similarity">
    <text evidence="1">Belongs to the glycosyltransferase 2 family.</text>
</comment>
<dbReference type="KEGG" id="atm:ANT_20340"/>
<dbReference type="SUPFAM" id="SSF53448">
    <property type="entry name" value="Nucleotide-diphospho-sugar transferases"/>
    <property type="match status" value="1"/>
</dbReference>
<dbReference type="FunCoup" id="E8MXH9">
    <property type="interactions" value="170"/>
</dbReference>
<evidence type="ECO:0000256" key="3">
    <source>
        <dbReference type="ARBA" id="ARBA00022679"/>
    </source>
</evidence>
<sequence length="399" mass="45583">MIMAFVFWVLWLILLIPTLYWVLLAIASIYTPRRRAWQNELPQTRFAIAIPAHNEETVIAETVNRLQELDYPAHLFSVFIVADHCSDQTANKARAAGATVFERKEGPRSGKGAALSWLFQKIFADPTFQAIVVFDADTRVDKNFLRVMDMRLREGSQVIQGQHRIRNENDGWFPLLTWAMFLIDNRYQNLGRNNLGCSAKHMGDSICFRTEVLRKLGWGEGLTEDYQLRQRLLLEGIRIEYEPEALGLGEAPLTWQQARAQRARWLRGTRDASRTLAPQLLKQGIRKQNLAMLEGALQAYFPSFSTLSVIAVFFFFLLLLLYWTGRALPPSLLAAWGGLVMVLIFYPFGGLVLEKAPFKAFLAILTGPYFILWRTALALQARLSRKPVVWIRTAHGRGK</sequence>
<name>E8MXH9_ANATU</name>
<evidence type="ECO:0000256" key="2">
    <source>
        <dbReference type="ARBA" id="ARBA00022676"/>
    </source>
</evidence>
<dbReference type="GO" id="GO:0016757">
    <property type="term" value="F:glycosyltransferase activity"/>
    <property type="evidence" value="ECO:0007669"/>
    <property type="project" value="UniProtKB-KW"/>
</dbReference>
<protein>
    <submittedName>
        <fullName evidence="5">Glycosyltransferase</fullName>
        <ecNumber evidence="5">2.4.-.-</ecNumber>
    </submittedName>
</protein>
<feature type="transmembrane region" description="Helical" evidence="4">
    <location>
        <begin position="330"/>
        <end position="348"/>
    </location>
</feature>
<dbReference type="CDD" id="cd06438">
    <property type="entry name" value="EpsO_like"/>
    <property type="match status" value="1"/>
</dbReference>
<feature type="transmembrane region" description="Helical" evidence="4">
    <location>
        <begin position="360"/>
        <end position="379"/>
    </location>
</feature>
<dbReference type="Gene3D" id="3.90.550.10">
    <property type="entry name" value="Spore Coat Polysaccharide Biosynthesis Protein SpsA, Chain A"/>
    <property type="match status" value="1"/>
</dbReference>
<dbReference type="HOGENOM" id="CLU_023978_1_1_0"/>
<feature type="transmembrane region" description="Helical" evidence="4">
    <location>
        <begin position="299"/>
        <end position="323"/>
    </location>
</feature>
<gene>
    <name evidence="5" type="ordered locus">ANT_20340</name>
</gene>
<dbReference type="InterPro" id="IPR029044">
    <property type="entry name" value="Nucleotide-diphossugar_trans"/>
</dbReference>
<keyword evidence="4" id="KW-1133">Transmembrane helix</keyword>
<proteinExistence type="inferred from homology"/>
<dbReference type="eggNOG" id="COG1215">
    <property type="taxonomic scope" value="Bacteria"/>
</dbReference>
<keyword evidence="2 5" id="KW-0328">Glycosyltransferase</keyword>
<dbReference type="Proteomes" id="UP000008922">
    <property type="component" value="Chromosome"/>
</dbReference>
<dbReference type="EMBL" id="AP012029">
    <property type="protein sequence ID" value="BAJ64060.1"/>
    <property type="molecule type" value="Genomic_DNA"/>
</dbReference>
<dbReference type="EC" id="2.4.-.-" evidence="5"/>